<reference evidence="1" key="1">
    <citation type="journal article" date="2020" name="Stud. Mycol.">
        <title>101 Dothideomycetes genomes: a test case for predicting lifestyles and emergence of pathogens.</title>
        <authorList>
            <person name="Haridas S."/>
            <person name="Albert R."/>
            <person name="Binder M."/>
            <person name="Bloem J."/>
            <person name="Labutti K."/>
            <person name="Salamov A."/>
            <person name="Andreopoulos B."/>
            <person name="Baker S."/>
            <person name="Barry K."/>
            <person name="Bills G."/>
            <person name="Bluhm B."/>
            <person name="Cannon C."/>
            <person name="Castanera R."/>
            <person name="Culley D."/>
            <person name="Daum C."/>
            <person name="Ezra D."/>
            <person name="Gonzalez J."/>
            <person name="Henrissat B."/>
            <person name="Kuo A."/>
            <person name="Liang C."/>
            <person name="Lipzen A."/>
            <person name="Lutzoni F."/>
            <person name="Magnuson J."/>
            <person name="Mondo S."/>
            <person name="Nolan M."/>
            <person name="Ohm R."/>
            <person name="Pangilinan J."/>
            <person name="Park H.-J."/>
            <person name="Ramirez L."/>
            <person name="Alfaro M."/>
            <person name="Sun H."/>
            <person name="Tritt A."/>
            <person name="Yoshinaga Y."/>
            <person name="Zwiers L.-H."/>
            <person name="Turgeon B."/>
            <person name="Goodwin S."/>
            <person name="Spatafora J."/>
            <person name="Crous P."/>
            <person name="Grigoriev I."/>
        </authorList>
    </citation>
    <scope>NUCLEOTIDE SEQUENCE</scope>
    <source>
        <strain evidence="1">CBS 113818</strain>
    </source>
</reference>
<evidence type="ECO:0000313" key="2">
    <source>
        <dbReference type="Proteomes" id="UP000799424"/>
    </source>
</evidence>
<evidence type="ECO:0008006" key="3">
    <source>
        <dbReference type="Google" id="ProtNLM"/>
    </source>
</evidence>
<name>A0A6A7A3B5_9PLEO</name>
<dbReference type="OrthoDB" id="3797806at2759"/>
<dbReference type="Proteomes" id="UP000799424">
    <property type="component" value="Unassembled WGS sequence"/>
</dbReference>
<sequence length="227" mass="25315">MEVIAGAASVSQLVAYSFSSIRYLQQLYTELNTGDSVYRNEEKNVGLLLGVIKRLTDQNIQDTDPILPILIDISGLACEILSLLLPKRRFGYNWTALTAQNKIKAAFETLDKKQKLLQLYMLQANNDALFAIRTIIDQQSIKPLSCTSTMNSRPAITVERNFNESYLETGSGHEAALQSNHNDSTILTKEVVVDGNRAENSEATRLKVQRREVELARARLTASNTPP</sequence>
<proteinExistence type="predicted"/>
<dbReference type="EMBL" id="MU006223">
    <property type="protein sequence ID" value="KAF2827812.1"/>
    <property type="molecule type" value="Genomic_DNA"/>
</dbReference>
<accession>A0A6A7A3B5</accession>
<protein>
    <recommendedName>
        <fullName evidence="3">Fungal N-terminal domain-containing protein</fullName>
    </recommendedName>
</protein>
<dbReference type="AlphaFoldDB" id="A0A6A7A3B5"/>
<gene>
    <name evidence="1" type="ORF">CC86DRAFT_404855</name>
</gene>
<evidence type="ECO:0000313" key="1">
    <source>
        <dbReference type="EMBL" id="KAF2827812.1"/>
    </source>
</evidence>
<keyword evidence="2" id="KW-1185">Reference proteome</keyword>
<organism evidence="1 2">
    <name type="scientific">Ophiobolus disseminans</name>
    <dbReference type="NCBI Taxonomy" id="1469910"/>
    <lineage>
        <taxon>Eukaryota</taxon>
        <taxon>Fungi</taxon>
        <taxon>Dikarya</taxon>
        <taxon>Ascomycota</taxon>
        <taxon>Pezizomycotina</taxon>
        <taxon>Dothideomycetes</taxon>
        <taxon>Pleosporomycetidae</taxon>
        <taxon>Pleosporales</taxon>
        <taxon>Pleosporineae</taxon>
        <taxon>Phaeosphaeriaceae</taxon>
        <taxon>Ophiobolus</taxon>
    </lineage>
</organism>